<dbReference type="AlphaFoldDB" id="A0A0R1QB69"/>
<dbReference type="EMBL" id="AZEG01000006">
    <property type="protein sequence ID" value="KRL38136.1"/>
    <property type="molecule type" value="Genomic_DNA"/>
</dbReference>
<dbReference type="InterPro" id="IPR008794">
    <property type="entry name" value="Pro_racemase_fam"/>
</dbReference>
<sequence length="358" mass="39335">MIIGLLLQKCNLGKEGDILYFERTISAIDSHTAGESARLVISGMPPMKGSTIAEKREYMQKKYDTLRCAIMHEPRGHKNMFGAILLESTEDAADFGIIFMDSQGYLNMCGHNTIAAVTIIIETGMVDLLPQKNYQMKRITLSTPAGLVKADAEIVSNRVKSVTFKNVISFLYKRDQVLILPGIGEIYYDISFGGSFFILVDVAQMPFEIQAAEAATIIKWGLKIRNLVNNSVSIQHPVLKHIKTADLVEFYQENLSGEVIKVKNVVVFGNGQIDRSPCGTGTSAKIAILAAQNKLKLGQTLINESILGTKFQGKFVQRAEIAPGVAGVIPEIKGSSFITGFNRFVIDPEDPLKNGFEL</sequence>
<organism evidence="2 3">
    <name type="scientific">Liquorilactobacillus uvarum DSM 19971</name>
    <dbReference type="NCBI Taxonomy" id="1423812"/>
    <lineage>
        <taxon>Bacteria</taxon>
        <taxon>Bacillati</taxon>
        <taxon>Bacillota</taxon>
        <taxon>Bacilli</taxon>
        <taxon>Lactobacillales</taxon>
        <taxon>Lactobacillaceae</taxon>
        <taxon>Liquorilactobacillus</taxon>
    </lineage>
</organism>
<keyword evidence="3" id="KW-1185">Reference proteome</keyword>
<dbReference type="FunFam" id="3.10.310.10:FF:000005">
    <property type="entry name" value="Proline racemase"/>
    <property type="match status" value="1"/>
</dbReference>
<protein>
    <submittedName>
        <fullName evidence="2">Proline racemase</fullName>
    </submittedName>
</protein>
<evidence type="ECO:0000313" key="3">
    <source>
        <dbReference type="Proteomes" id="UP000051155"/>
    </source>
</evidence>
<dbReference type="PANTHER" id="PTHR33442:SF5">
    <property type="entry name" value="BIFUNCTIONAL TRANS-3-HYDROXY-L-PROLINE DEHYDRATASE_2-EPIMERASE"/>
    <property type="match status" value="1"/>
</dbReference>
<reference evidence="2 3" key="1">
    <citation type="journal article" date="2015" name="Genome Announc.">
        <title>Expanding the biotechnology potential of lactobacilli through comparative genomics of 213 strains and associated genera.</title>
        <authorList>
            <person name="Sun Z."/>
            <person name="Harris H.M."/>
            <person name="McCann A."/>
            <person name="Guo C."/>
            <person name="Argimon S."/>
            <person name="Zhang W."/>
            <person name="Yang X."/>
            <person name="Jeffery I.B."/>
            <person name="Cooney J.C."/>
            <person name="Kagawa T.F."/>
            <person name="Liu W."/>
            <person name="Song Y."/>
            <person name="Salvetti E."/>
            <person name="Wrobel A."/>
            <person name="Rasinkangas P."/>
            <person name="Parkhill J."/>
            <person name="Rea M.C."/>
            <person name="O'Sullivan O."/>
            <person name="Ritari J."/>
            <person name="Douillard F.P."/>
            <person name="Paul Ross R."/>
            <person name="Yang R."/>
            <person name="Briner A.E."/>
            <person name="Felis G.E."/>
            <person name="de Vos W.M."/>
            <person name="Barrangou R."/>
            <person name="Klaenhammer T.R."/>
            <person name="Caufield P.W."/>
            <person name="Cui Y."/>
            <person name="Zhang H."/>
            <person name="O'Toole P.W."/>
        </authorList>
    </citation>
    <scope>NUCLEOTIDE SEQUENCE [LARGE SCALE GENOMIC DNA]</scope>
    <source>
        <strain evidence="2 3">DSM 19971</strain>
    </source>
</reference>
<dbReference type="Proteomes" id="UP000051155">
    <property type="component" value="Unassembled WGS sequence"/>
</dbReference>
<dbReference type="PATRIC" id="fig|1423812.3.peg.2214"/>
<gene>
    <name evidence="2" type="ORF">FD20_GL002084</name>
</gene>
<dbReference type="SFLD" id="SFLDS00028">
    <property type="entry name" value="Proline_Racemase"/>
    <property type="match status" value="1"/>
</dbReference>
<dbReference type="PANTHER" id="PTHR33442">
    <property type="entry name" value="TRANS-3-HYDROXY-L-PROLINE DEHYDRATASE"/>
    <property type="match status" value="1"/>
</dbReference>
<dbReference type="GO" id="GO:0047580">
    <property type="term" value="F:4-hydroxyproline epimerase activity"/>
    <property type="evidence" value="ECO:0007669"/>
    <property type="project" value="TreeGrafter"/>
</dbReference>
<dbReference type="STRING" id="1423812.FD20_GL002084"/>
<evidence type="ECO:0000256" key="1">
    <source>
        <dbReference type="ARBA" id="ARBA00007529"/>
    </source>
</evidence>
<dbReference type="Pfam" id="PF05544">
    <property type="entry name" value="Pro_racemase"/>
    <property type="match status" value="1"/>
</dbReference>
<dbReference type="SUPFAM" id="SSF54506">
    <property type="entry name" value="Diaminopimelate epimerase-like"/>
    <property type="match status" value="1"/>
</dbReference>
<proteinExistence type="inferred from homology"/>
<evidence type="ECO:0000313" key="2">
    <source>
        <dbReference type="EMBL" id="KRL38136.1"/>
    </source>
</evidence>
<comment type="similarity">
    <text evidence="1">Belongs to the proline racemase family.</text>
</comment>
<dbReference type="Gene3D" id="3.10.310.10">
    <property type="entry name" value="Diaminopimelate Epimerase, Chain A, domain 1"/>
    <property type="match status" value="2"/>
</dbReference>
<accession>A0A0R1QB69</accession>
<name>A0A0R1QB69_9LACO</name>
<dbReference type="PIRSF" id="PIRSF029792">
    <property type="entry name" value="Pro_racemase"/>
    <property type="match status" value="1"/>
</dbReference>
<comment type="caution">
    <text evidence="2">The sequence shown here is derived from an EMBL/GenBank/DDBJ whole genome shotgun (WGS) entry which is preliminary data.</text>
</comment>